<evidence type="ECO:0000256" key="4">
    <source>
        <dbReference type="ARBA" id="ARBA00022989"/>
    </source>
</evidence>
<feature type="region of interest" description="Disordered" evidence="6">
    <location>
        <begin position="1"/>
        <end position="21"/>
    </location>
</feature>
<dbReference type="AlphaFoldDB" id="A0A1C5JGK0"/>
<evidence type="ECO:0000256" key="5">
    <source>
        <dbReference type="ARBA" id="ARBA00023136"/>
    </source>
</evidence>
<keyword evidence="2" id="KW-1003">Cell membrane</keyword>
<feature type="transmembrane region" description="Helical" evidence="7">
    <location>
        <begin position="419"/>
        <end position="438"/>
    </location>
</feature>
<sequence length="451" mass="47197">MPSPTPSPTSPPAGAPTKGSKVVQTLDMTDQASTVGPPASLRHNRDFLKFWLGETVSLLGTQVTTLAIPLTAINAFGATDEQVGLLRFLQLVPYLGLAVLFGVWVDRARRRPIMLAANLARMLLLALVPALYWTGALSMTPLMIIACAVGVASVLFDVSWMSYVPTLVRDPRHYVEASAKMGISSSAADIAGPGLAGALISAVTAPVALVVNAASYLVSLVSLLLIRTREPQPPAAERRHLRIELRDGLRWVIDSPILRWLAGIGFCCNFSMITVWTMFLLYGTRDLHLSSTILGGVFATASVGGLFGAVISHKVIQRFPIGRVYLVAQSALLLGPTLIVVAAGPRPLVVGLCALSFFTTYLGLGVAGVIIVSLRQAVTPQSMMGRMTAVFRTLLFGGGALGGLTAGLLTGAIGAKAALAVAAIASAAVVIVLVASPVSRLRAFPTAATAK</sequence>
<feature type="domain" description="Major facilitator superfamily (MFS) profile" evidence="8">
    <location>
        <begin position="257"/>
        <end position="451"/>
    </location>
</feature>
<keyword evidence="5 7" id="KW-0472">Membrane</keyword>
<feature type="transmembrane region" description="Helical" evidence="7">
    <location>
        <begin position="85"/>
        <end position="105"/>
    </location>
</feature>
<dbReference type="EMBL" id="LT607754">
    <property type="protein sequence ID" value="SCG69695.1"/>
    <property type="molecule type" value="Genomic_DNA"/>
</dbReference>
<keyword evidence="3 7" id="KW-0812">Transmembrane</keyword>
<gene>
    <name evidence="9" type="ORF">GA0070613_4650</name>
</gene>
<keyword evidence="4 7" id="KW-1133">Transmembrane helix</keyword>
<evidence type="ECO:0000256" key="2">
    <source>
        <dbReference type="ARBA" id="ARBA00022475"/>
    </source>
</evidence>
<organism evidence="9 10">
    <name type="scientific">Micromonospora inositola</name>
    <dbReference type="NCBI Taxonomy" id="47865"/>
    <lineage>
        <taxon>Bacteria</taxon>
        <taxon>Bacillati</taxon>
        <taxon>Actinomycetota</taxon>
        <taxon>Actinomycetes</taxon>
        <taxon>Micromonosporales</taxon>
        <taxon>Micromonosporaceae</taxon>
        <taxon>Micromonospora</taxon>
    </lineage>
</organism>
<feature type="transmembrane region" description="Helical" evidence="7">
    <location>
        <begin position="260"/>
        <end position="281"/>
    </location>
</feature>
<feature type="transmembrane region" description="Helical" evidence="7">
    <location>
        <begin position="293"/>
        <end position="312"/>
    </location>
</feature>
<evidence type="ECO:0000256" key="1">
    <source>
        <dbReference type="ARBA" id="ARBA00004651"/>
    </source>
</evidence>
<proteinExistence type="predicted"/>
<feature type="compositionally biased region" description="Pro residues" evidence="6">
    <location>
        <begin position="1"/>
        <end position="14"/>
    </location>
</feature>
<protein>
    <submittedName>
        <fullName evidence="9">Na+/melibiose symporter</fullName>
    </submittedName>
</protein>
<feature type="transmembrane region" description="Helical" evidence="7">
    <location>
        <begin position="324"/>
        <end position="343"/>
    </location>
</feature>
<feature type="transmembrane region" description="Helical" evidence="7">
    <location>
        <begin position="139"/>
        <end position="160"/>
    </location>
</feature>
<dbReference type="GO" id="GO:0022857">
    <property type="term" value="F:transmembrane transporter activity"/>
    <property type="evidence" value="ECO:0007669"/>
    <property type="project" value="InterPro"/>
</dbReference>
<dbReference type="GO" id="GO:0005886">
    <property type="term" value="C:plasma membrane"/>
    <property type="evidence" value="ECO:0007669"/>
    <property type="project" value="UniProtKB-SubCell"/>
</dbReference>
<feature type="transmembrane region" description="Helical" evidence="7">
    <location>
        <begin position="50"/>
        <end position="73"/>
    </location>
</feature>
<dbReference type="InterPro" id="IPR011701">
    <property type="entry name" value="MFS"/>
</dbReference>
<evidence type="ECO:0000256" key="3">
    <source>
        <dbReference type="ARBA" id="ARBA00022692"/>
    </source>
</evidence>
<keyword evidence="10" id="KW-1185">Reference proteome</keyword>
<evidence type="ECO:0000313" key="10">
    <source>
        <dbReference type="Proteomes" id="UP000198221"/>
    </source>
</evidence>
<dbReference type="PANTHER" id="PTHR23513:SF6">
    <property type="entry name" value="MAJOR FACILITATOR SUPERFAMILY ASSOCIATED DOMAIN-CONTAINING PROTEIN"/>
    <property type="match status" value="1"/>
</dbReference>
<dbReference type="SUPFAM" id="SSF103473">
    <property type="entry name" value="MFS general substrate transporter"/>
    <property type="match status" value="1"/>
</dbReference>
<feature type="transmembrane region" description="Helical" evidence="7">
    <location>
        <begin position="393"/>
        <end position="413"/>
    </location>
</feature>
<dbReference type="Pfam" id="PF07690">
    <property type="entry name" value="MFS_1"/>
    <property type="match status" value="1"/>
</dbReference>
<feature type="transmembrane region" description="Helical" evidence="7">
    <location>
        <begin position="349"/>
        <end position="372"/>
    </location>
</feature>
<feature type="transmembrane region" description="Helical" evidence="7">
    <location>
        <begin position="112"/>
        <end position="133"/>
    </location>
</feature>
<dbReference type="InterPro" id="IPR020846">
    <property type="entry name" value="MFS_dom"/>
</dbReference>
<dbReference type="CDD" id="cd06173">
    <property type="entry name" value="MFS_MefA_like"/>
    <property type="match status" value="1"/>
</dbReference>
<evidence type="ECO:0000259" key="8">
    <source>
        <dbReference type="PROSITE" id="PS50850"/>
    </source>
</evidence>
<evidence type="ECO:0000256" key="6">
    <source>
        <dbReference type="SAM" id="MobiDB-lite"/>
    </source>
</evidence>
<name>A0A1C5JGK0_9ACTN</name>
<accession>A0A1C5JGK0</accession>
<evidence type="ECO:0000256" key="7">
    <source>
        <dbReference type="SAM" id="Phobius"/>
    </source>
</evidence>
<comment type="subcellular location">
    <subcellularLocation>
        <location evidence="1">Cell membrane</location>
        <topology evidence="1">Multi-pass membrane protein</topology>
    </subcellularLocation>
</comment>
<reference evidence="10" key="1">
    <citation type="submission" date="2016-06" db="EMBL/GenBank/DDBJ databases">
        <authorList>
            <person name="Varghese N."/>
            <person name="Submissions Spin"/>
        </authorList>
    </citation>
    <scope>NUCLEOTIDE SEQUENCE [LARGE SCALE GENOMIC DNA]</scope>
    <source>
        <strain evidence="10">DSM 43819</strain>
    </source>
</reference>
<dbReference type="Proteomes" id="UP000198221">
    <property type="component" value="Chromosome I"/>
</dbReference>
<dbReference type="PROSITE" id="PS50850">
    <property type="entry name" value="MFS"/>
    <property type="match status" value="1"/>
</dbReference>
<dbReference type="PANTHER" id="PTHR23513">
    <property type="entry name" value="INTEGRAL MEMBRANE EFFLUX PROTEIN-RELATED"/>
    <property type="match status" value="1"/>
</dbReference>
<dbReference type="InterPro" id="IPR036259">
    <property type="entry name" value="MFS_trans_sf"/>
</dbReference>
<evidence type="ECO:0000313" key="9">
    <source>
        <dbReference type="EMBL" id="SCG69695.1"/>
    </source>
</evidence>
<dbReference type="Gene3D" id="1.20.1250.20">
    <property type="entry name" value="MFS general substrate transporter like domains"/>
    <property type="match status" value="1"/>
</dbReference>